<evidence type="ECO:0000313" key="1">
    <source>
        <dbReference type="EMBL" id="GEM48374.1"/>
    </source>
</evidence>
<keyword evidence="2" id="KW-1185">Reference proteome</keyword>
<evidence type="ECO:0008006" key="3">
    <source>
        <dbReference type="Google" id="ProtNLM"/>
    </source>
</evidence>
<dbReference type="Gene3D" id="2.130.10.10">
    <property type="entry name" value="YVTN repeat-like/Quinoprotein amine dehydrogenase"/>
    <property type="match status" value="1"/>
</dbReference>
<dbReference type="AlphaFoldDB" id="A0A511N6A3"/>
<dbReference type="SUPFAM" id="SSF50998">
    <property type="entry name" value="Quinoprotein alcohol dehydrogenase-like"/>
    <property type="match status" value="1"/>
</dbReference>
<dbReference type="Proteomes" id="UP000321306">
    <property type="component" value="Unassembled WGS sequence"/>
</dbReference>
<accession>A0A511N6A3</accession>
<dbReference type="EMBL" id="BJXB01000020">
    <property type="protein sequence ID" value="GEM48374.1"/>
    <property type="molecule type" value="Genomic_DNA"/>
</dbReference>
<reference evidence="1 2" key="1">
    <citation type="submission" date="2019-07" db="EMBL/GenBank/DDBJ databases">
        <title>Whole genome shotgun sequence of Deinococcus cellulosilyticus NBRC 106333.</title>
        <authorList>
            <person name="Hosoyama A."/>
            <person name="Uohara A."/>
            <person name="Ohji S."/>
            <person name="Ichikawa N."/>
        </authorList>
    </citation>
    <scope>NUCLEOTIDE SEQUENCE [LARGE SCALE GENOMIC DNA]</scope>
    <source>
        <strain evidence="1 2">NBRC 106333</strain>
    </source>
</reference>
<name>A0A511N6A3_DEIC1</name>
<sequence length="618" mass="67773">MKLFSRKLVWSLIPLMLVSLLWLTLTSTADAQSTPLAFKSLLGTGTVQDARWNSETRTLLVLTRASLQLHDRQGHLLKRQLVPPATHQKLTLAHGGRTAVAVGLEGFFEWNLDTDSTREMHFDVALEDESILSVQVTEQQVVLVTKLEVFRFNRTTGKTELRMPAVPEKVQAILAEAVAFSRDGKLMALTDRETGVWLYTSEGRTLWIAPHQNPERWRKIHVQFLPGDRQLLVADPSIWQVLDVQTGQVKETLRAADHGSLRTFPLEFTEQDGHLITSTLQAQTVWSLDPLKVVSHTPFKPQSGEVPRSADASVLVDLNEQGPRVLDGQTGELHPIEGVSKHGDLATFIQGGAQVIVAPLGGGPLKVLDTSTFQPLRSVSLPEGDHPTVHIQAHPQTGQLVVSFHDQGPALWSWETGKWTPLGLPEARAVRLSPDGNLVYGNLQRDLMAECVWTRSGKKLNCTSGILSLSPQGNQATLWDGDAFWMLDPSLQKPTPLHLPPEATETHSVGYLGEQELLLLHPDGAVTVDSTSGKVLVRYPAEGFVPFSFAASKGLLVLAHGHNPKVYSRTTGQLLQELKVRGEHDNTGSMQFNADGALLLTTDPQGVIEVFSVVQGPG</sequence>
<dbReference type="OrthoDB" id="567898at2"/>
<protein>
    <recommendedName>
        <fullName evidence="3">WD40 repeat domain-containing protein</fullName>
    </recommendedName>
</protein>
<dbReference type="InterPro" id="IPR011047">
    <property type="entry name" value="Quinoprotein_ADH-like_sf"/>
</dbReference>
<gene>
    <name evidence="1" type="ORF">DC3_40090</name>
</gene>
<dbReference type="RefSeq" id="WP_146887406.1">
    <property type="nucleotide sequence ID" value="NZ_BJXB01000020.1"/>
</dbReference>
<organism evidence="1 2">
    <name type="scientific">Deinococcus cellulosilyticus (strain DSM 18568 / NBRC 106333 / KACC 11606 / 5516J-15)</name>
    <dbReference type="NCBI Taxonomy" id="1223518"/>
    <lineage>
        <taxon>Bacteria</taxon>
        <taxon>Thermotogati</taxon>
        <taxon>Deinococcota</taxon>
        <taxon>Deinococci</taxon>
        <taxon>Deinococcales</taxon>
        <taxon>Deinococcaceae</taxon>
        <taxon>Deinococcus</taxon>
    </lineage>
</organism>
<evidence type="ECO:0000313" key="2">
    <source>
        <dbReference type="Proteomes" id="UP000321306"/>
    </source>
</evidence>
<dbReference type="InterPro" id="IPR015943">
    <property type="entry name" value="WD40/YVTN_repeat-like_dom_sf"/>
</dbReference>
<comment type="caution">
    <text evidence="1">The sequence shown here is derived from an EMBL/GenBank/DDBJ whole genome shotgun (WGS) entry which is preliminary data.</text>
</comment>
<proteinExistence type="predicted"/>